<protein>
    <submittedName>
        <fullName evidence="2">Helix-turn-helix transcriptional regulator</fullName>
    </submittedName>
</protein>
<dbReference type="CDD" id="cd00093">
    <property type="entry name" value="HTH_XRE"/>
    <property type="match status" value="1"/>
</dbReference>
<accession>A0ABS7N2J2</accession>
<dbReference type="InterPro" id="IPR010982">
    <property type="entry name" value="Lambda_DNA-bd_dom_sf"/>
</dbReference>
<name>A0ABS7N2J2_9BACT</name>
<dbReference type="Pfam" id="PF01381">
    <property type="entry name" value="HTH_3"/>
    <property type="match status" value="1"/>
</dbReference>
<evidence type="ECO:0000313" key="3">
    <source>
        <dbReference type="Proteomes" id="UP000766609"/>
    </source>
</evidence>
<feature type="domain" description="HTH cro/C1-type" evidence="1">
    <location>
        <begin position="13"/>
        <end position="43"/>
    </location>
</feature>
<sequence length="165" mass="19128">MEDQRVVQEGLRLKQFRKHKGISQKELASVLKCSQPNLSKIESCELGISSSLRELLFREYPDLNPSWLFTGTGEMLTEVYDQSYISELIRDDQTFEYQEANEYFSRFEILIKEGKVPNSVIVSIFSDMRNLIKLQQDTLGELKKSQEDLRKSIETNAKLIDKLLG</sequence>
<reference evidence="2 3" key="1">
    <citation type="submission" date="2021-06" db="EMBL/GenBank/DDBJ databases">
        <title>44 bacteria genomes isolated from Dapeng, Shenzhen.</title>
        <authorList>
            <person name="Zheng W."/>
            <person name="Yu S."/>
            <person name="Huang Y."/>
        </authorList>
    </citation>
    <scope>NUCLEOTIDE SEQUENCE [LARGE SCALE GENOMIC DNA]</scope>
    <source>
        <strain evidence="2 3">DP5N14-6</strain>
    </source>
</reference>
<dbReference type="InterPro" id="IPR001387">
    <property type="entry name" value="Cro/C1-type_HTH"/>
</dbReference>
<dbReference type="RefSeq" id="WP_222583457.1">
    <property type="nucleotide sequence ID" value="NZ_JAHVHP010000001.1"/>
</dbReference>
<dbReference type="Gene3D" id="1.10.260.40">
    <property type="entry name" value="lambda repressor-like DNA-binding domains"/>
    <property type="match status" value="1"/>
</dbReference>
<dbReference type="SMART" id="SM00530">
    <property type="entry name" value="HTH_XRE"/>
    <property type="match status" value="1"/>
</dbReference>
<evidence type="ECO:0000313" key="2">
    <source>
        <dbReference type="EMBL" id="MBY5950550.1"/>
    </source>
</evidence>
<keyword evidence="3" id="KW-1185">Reference proteome</keyword>
<comment type="caution">
    <text evidence="2">The sequence shown here is derived from an EMBL/GenBank/DDBJ whole genome shotgun (WGS) entry which is preliminary data.</text>
</comment>
<dbReference type="Proteomes" id="UP000766609">
    <property type="component" value="Unassembled WGS sequence"/>
</dbReference>
<dbReference type="SUPFAM" id="SSF47413">
    <property type="entry name" value="lambda repressor-like DNA-binding domains"/>
    <property type="match status" value="1"/>
</dbReference>
<evidence type="ECO:0000259" key="1">
    <source>
        <dbReference type="PROSITE" id="PS50943"/>
    </source>
</evidence>
<dbReference type="PROSITE" id="PS50943">
    <property type="entry name" value="HTH_CROC1"/>
    <property type="match status" value="1"/>
</dbReference>
<organism evidence="2 3">
    <name type="scientific">Algoriphagus marincola</name>
    <dbReference type="NCBI Taxonomy" id="264027"/>
    <lineage>
        <taxon>Bacteria</taxon>
        <taxon>Pseudomonadati</taxon>
        <taxon>Bacteroidota</taxon>
        <taxon>Cytophagia</taxon>
        <taxon>Cytophagales</taxon>
        <taxon>Cyclobacteriaceae</taxon>
        <taxon>Algoriphagus</taxon>
    </lineage>
</organism>
<dbReference type="EMBL" id="JAHVHP010000001">
    <property type="protein sequence ID" value="MBY5950550.1"/>
    <property type="molecule type" value="Genomic_DNA"/>
</dbReference>
<gene>
    <name evidence="2" type="ORF">KUV23_06170</name>
</gene>
<proteinExistence type="predicted"/>